<evidence type="ECO:0000313" key="1">
    <source>
        <dbReference type="EMBL" id="PSH64955.1"/>
    </source>
</evidence>
<gene>
    <name evidence="1" type="ORF">CU103_07820</name>
</gene>
<name>A0A2P7BEW5_9HYPH</name>
<protein>
    <submittedName>
        <fullName evidence="1">Uncharacterized protein</fullName>
    </submittedName>
</protein>
<dbReference type="AlphaFoldDB" id="A0A2P7BEW5"/>
<accession>A0A2P7BEW5</accession>
<dbReference type="OrthoDB" id="7949440at2"/>
<reference evidence="2" key="1">
    <citation type="submission" date="2017-11" db="EMBL/GenBank/DDBJ databases">
        <authorList>
            <person name="Kuznetsova I."/>
            <person name="Sazanova A."/>
            <person name="Chirak E."/>
            <person name="Safronova V."/>
            <person name="Willems A."/>
        </authorList>
    </citation>
    <scope>NUCLEOTIDE SEQUENCE [LARGE SCALE GENOMIC DNA]</scope>
    <source>
        <strain evidence="2">CCBAU 03422</strain>
    </source>
</reference>
<comment type="caution">
    <text evidence="1">The sequence shown here is derived from an EMBL/GenBank/DDBJ whole genome shotgun (WGS) entry which is preliminary data.</text>
</comment>
<dbReference type="Proteomes" id="UP000241764">
    <property type="component" value="Unassembled WGS sequence"/>
</dbReference>
<dbReference type="EMBL" id="PGGM01000003">
    <property type="protein sequence ID" value="PSH64955.1"/>
    <property type="molecule type" value="Genomic_DNA"/>
</dbReference>
<evidence type="ECO:0000313" key="2">
    <source>
        <dbReference type="Proteomes" id="UP000241764"/>
    </source>
</evidence>
<sequence>MDQIYFVAVFEQGDGGELFRVGEPQRCGSEEQARTVARDLASKHAGVIAWSQETKQGTEKYGPPIVFYTAGEVIDMK</sequence>
<keyword evidence="2" id="KW-1185">Reference proteome</keyword>
<organism evidence="1 2">
    <name type="scientific">Phyllobacterium sophorae</name>
    <dbReference type="NCBI Taxonomy" id="1520277"/>
    <lineage>
        <taxon>Bacteria</taxon>
        <taxon>Pseudomonadati</taxon>
        <taxon>Pseudomonadota</taxon>
        <taxon>Alphaproteobacteria</taxon>
        <taxon>Hyphomicrobiales</taxon>
        <taxon>Phyllobacteriaceae</taxon>
        <taxon>Phyllobacterium</taxon>
    </lineage>
</organism>
<proteinExistence type="predicted"/>
<dbReference type="RefSeq" id="WP_106663369.1">
    <property type="nucleotide sequence ID" value="NZ_PGGM01000003.1"/>
</dbReference>